<sequence>MSRKPLELKEGAFIVSDAHYSHRREEFLDFIKAIYKKELLPTQLILMGDIFDALFGGINATYRANQELIKLLNTISKEIEVIYLEGNHDFNLAKFLPNVHLFPIKQQPLEATLYDKRVYLAHGDFDGTTLYKVYSSFIRNSFTLFLLQHIDNFSNHTILKYVEKHLNKKDDCKRLDGFREFIRERLHGRFACDFFIEGHFHQNCSFGVDDFEYINLAAFACNQSYFIIKYSNSNTVLVEQKFSKGK</sequence>
<evidence type="ECO:0000256" key="3">
    <source>
        <dbReference type="ARBA" id="ARBA00022723"/>
    </source>
</evidence>
<keyword evidence="5" id="KW-0472">Membrane</keyword>
<protein>
    <recommendedName>
        <fullName evidence="7">Calcineurin-like phosphoesterase domain-containing protein</fullName>
    </recommendedName>
</protein>
<name>A0A1W1C0J8_9ZZZZ</name>
<organism evidence="8">
    <name type="scientific">hydrothermal vent metagenome</name>
    <dbReference type="NCBI Taxonomy" id="652676"/>
    <lineage>
        <taxon>unclassified sequences</taxon>
        <taxon>metagenomes</taxon>
        <taxon>ecological metagenomes</taxon>
    </lineage>
</organism>
<evidence type="ECO:0000256" key="6">
    <source>
        <dbReference type="ARBA" id="ARBA00023211"/>
    </source>
</evidence>
<evidence type="ECO:0000256" key="4">
    <source>
        <dbReference type="ARBA" id="ARBA00022801"/>
    </source>
</evidence>
<dbReference type="AlphaFoldDB" id="A0A1W1C0J8"/>
<proteinExistence type="predicted"/>
<keyword evidence="2" id="KW-0997">Cell inner membrane</keyword>
<evidence type="ECO:0000256" key="2">
    <source>
        <dbReference type="ARBA" id="ARBA00022519"/>
    </source>
</evidence>
<reference evidence="8" key="1">
    <citation type="submission" date="2016-10" db="EMBL/GenBank/DDBJ databases">
        <authorList>
            <person name="de Groot N.N."/>
        </authorList>
    </citation>
    <scope>NUCLEOTIDE SEQUENCE</scope>
</reference>
<gene>
    <name evidence="8" type="ORF">MNB_SM-5-810</name>
</gene>
<feature type="domain" description="Calcineurin-like phosphoesterase" evidence="7">
    <location>
        <begin position="14"/>
        <end position="202"/>
    </location>
</feature>
<evidence type="ECO:0000256" key="1">
    <source>
        <dbReference type="ARBA" id="ARBA00022475"/>
    </source>
</evidence>
<keyword evidence="3" id="KW-0479">Metal-binding</keyword>
<keyword evidence="4" id="KW-0378">Hydrolase</keyword>
<dbReference type="CDD" id="cd07398">
    <property type="entry name" value="MPP_YbbF-LpxH"/>
    <property type="match status" value="1"/>
</dbReference>
<keyword evidence="6" id="KW-0464">Manganese</keyword>
<dbReference type="PANTHER" id="PTHR34990:SF1">
    <property type="entry name" value="UDP-2,3-DIACYLGLUCOSAMINE HYDROLASE"/>
    <property type="match status" value="1"/>
</dbReference>
<dbReference type="InterPro" id="IPR004843">
    <property type="entry name" value="Calcineurin-like_PHP"/>
</dbReference>
<dbReference type="GO" id="GO:0046872">
    <property type="term" value="F:metal ion binding"/>
    <property type="evidence" value="ECO:0007669"/>
    <property type="project" value="UniProtKB-KW"/>
</dbReference>
<dbReference type="Gene3D" id="3.60.21.10">
    <property type="match status" value="1"/>
</dbReference>
<dbReference type="InterPro" id="IPR043461">
    <property type="entry name" value="LpxH-like"/>
</dbReference>
<dbReference type="Pfam" id="PF00149">
    <property type="entry name" value="Metallophos"/>
    <property type="match status" value="1"/>
</dbReference>
<evidence type="ECO:0000313" key="8">
    <source>
        <dbReference type="EMBL" id="SFV59276.1"/>
    </source>
</evidence>
<dbReference type="GO" id="GO:0008758">
    <property type="term" value="F:UDP-2,3-diacylglucosamine hydrolase activity"/>
    <property type="evidence" value="ECO:0007669"/>
    <property type="project" value="TreeGrafter"/>
</dbReference>
<dbReference type="SUPFAM" id="SSF56300">
    <property type="entry name" value="Metallo-dependent phosphatases"/>
    <property type="match status" value="1"/>
</dbReference>
<dbReference type="GO" id="GO:0009245">
    <property type="term" value="P:lipid A biosynthetic process"/>
    <property type="evidence" value="ECO:0007669"/>
    <property type="project" value="TreeGrafter"/>
</dbReference>
<evidence type="ECO:0000259" key="7">
    <source>
        <dbReference type="Pfam" id="PF00149"/>
    </source>
</evidence>
<dbReference type="GO" id="GO:0016020">
    <property type="term" value="C:membrane"/>
    <property type="evidence" value="ECO:0007669"/>
    <property type="project" value="GOC"/>
</dbReference>
<keyword evidence="1" id="KW-1003">Cell membrane</keyword>
<dbReference type="EMBL" id="FPHH01000054">
    <property type="protein sequence ID" value="SFV59276.1"/>
    <property type="molecule type" value="Genomic_DNA"/>
</dbReference>
<dbReference type="InterPro" id="IPR029052">
    <property type="entry name" value="Metallo-depent_PP-like"/>
</dbReference>
<dbReference type="PANTHER" id="PTHR34990">
    <property type="entry name" value="UDP-2,3-DIACYLGLUCOSAMINE HYDROLASE-RELATED"/>
    <property type="match status" value="1"/>
</dbReference>
<evidence type="ECO:0000256" key="5">
    <source>
        <dbReference type="ARBA" id="ARBA00023136"/>
    </source>
</evidence>
<accession>A0A1W1C0J8</accession>